<dbReference type="PATRIC" id="fig|1363.34.peg.597"/>
<dbReference type="EMBL" id="JARYTV010000005">
    <property type="protein sequence ID" value="MDH7960177.1"/>
    <property type="molecule type" value="Genomic_DNA"/>
</dbReference>
<sequence>MRKNKDKEWLSGPGLVVLVIMSPIVVILAVQALTAVYTVLH</sequence>
<evidence type="ECO:0000313" key="5">
    <source>
        <dbReference type="EMBL" id="UYT11085.1"/>
    </source>
</evidence>
<reference evidence="5" key="3">
    <citation type="submission" date="2022-10" db="EMBL/GenBank/DDBJ databases">
        <title>Genome assembly of Lactococcus garvieae isolates from cricket gut.</title>
        <authorList>
            <person name="Luecke A.R."/>
            <person name="Brown A.M.V."/>
            <person name="Wakeman C.A."/>
        </authorList>
    </citation>
    <scope>NUCLEOTIDE SEQUENCE</scope>
    <source>
        <strain evidence="5">Alexii-11_2</strain>
    </source>
</reference>
<dbReference type="Proteomes" id="UP000181969">
    <property type="component" value="Unassembled WGS sequence"/>
</dbReference>
<dbReference type="Proteomes" id="UP001164042">
    <property type="component" value="Chromosome"/>
</dbReference>
<keyword evidence="1" id="KW-1133">Transmembrane helix</keyword>
<feature type="transmembrane region" description="Helical" evidence="1">
    <location>
        <begin position="12"/>
        <end position="40"/>
    </location>
</feature>
<evidence type="ECO:0000313" key="2">
    <source>
        <dbReference type="EMBL" id="GFO52650.1"/>
    </source>
</evidence>
<evidence type="ECO:0000313" key="4">
    <source>
        <dbReference type="EMBL" id="SFL38424.1"/>
    </source>
</evidence>
<keyword evidence="1" id="KW-0812">Transmembrane</keyword>
<proteinExistence type="predicted"/>
<reference evidence="4 7" key="1">
    <citation type="submission" date="2016-10" db="EMBL/GenBank/DDBJ databases">
        <authorList>
            <person name="de Groot N.N."/>
        </authorList>
    </citation>
    <scope>NUCLEOTIDE SEQUENCE [LARGE SCALE GENOMIC DNA]</scope>
    <source>
        <strain evidence="4 7">M79</strain>
    </source>
</reference>
<dbReference type="Proteomes" id="UP001157396">
    <property type="component" value="Unassembled WGS sequence"/>
</dbReference>
<reference evidence="3" key="5">
    <citation type="submission" date="2023-04" db="EMBL/GenBank/DDBJ databases">
        <title>Genomic analysis of Lactococcus garvieae isolates.</title>
        <authorList>
            <person name="Zhanghang C."/>
        </authorList>
    </citation>
    <scope>NUCLEOTIDE SEQUENCE</scope>
    <source>
        <strain evidence="3">ZB-1</strain>
    </source>
</reference>
<organism evidence="2 8">
    <name type="scientific">Lactococcus garvieae</name>
    <dbReference type="NCBI Taxonomy" id="1363"/>
    <lineage>
        <taxon>Bacteria</taxon>
        <taxon>Bacillati</taxon>
        <taxon>Bacillota</taxon>
        <taxon>Bacilli</taxon>
        <taxon>Lactobacillales</taxon>
        <taxon>Streptococcaceae</taxon>
        <taxon>Lactococcus</taxon>
    </lineage>
</organism>
<dbReference type="EMBL" id="FOTJ01000007">
    <property type="protein sequence ID" value="SFL38424.1"/>
    <property type="molecule type" value="Genomic_DNA"/>
</dbReference>
<accession>A0A098CN81</accession>
<evidence type="ECO:0000313" key="6">
    <source>
        <dbReference type="EMBL" id="WEA14339.1"/>
    </source>
</evidence>
<dbReference type="GeneID" id="76624505"/>
<dbReference type="Proteomes" id="UP000504756">
    <property type="component" value="Unassembled WGS sequence"/>
</dbReference>
<evidence type="ECO:0000313" key="8">
    <source>
        <dbReference type="Proteomes" id="UP000504756"/>
    </source>
</evidence>
<dbReference type="EMBL" id="CP109635">
    <property type="protein sequence ID" value="UYT11085.1"/>
    <property type="molecule type" value="Genomic_DNA"/>
</dbReference>
<protein>
    <submittedName>
        <fullName evidence="2">Uncharacterized protein</fullName>
    </submittedName>
</protein>
<evidence type="ECO:0000313" key="7">
    <source>
        <dbReference type="Proteomes" id="UP000181969"/>
    </source>
</evidence>
<gene>
    <name evidence="2" type="ORF">ikelab_19250</name>
    <name evidence="5" type="ORF">OF801_03820</name>
    <name evidence="6" type="ORF">PWF74_02255</name>
    <name evidence="3" type="ORF">QHR29_06810</name>
    <name evidence="4" type="ORF">SAMN05216438_10783</name>
</gene>
<dbReference type="RefSeq" id="WP_016170978.1">
    <property type="nucleotide sequence ID" value="NZ_AP026069.1"/>
</dbReference>
<dbReference type="EMBL" id="BLXU01000013">
    <property type="protein sequence ID" value="GFO52650.1"/>
    <property type="molecule type" value="Genomic_DNA"/>
</dbReference>
<dbReference type="AlphaFoldDB" id="A0A098CN81"/>
<reference evidence="6" key="4">
    <citation type="submission" date="2023-02" db="EMBL/GenBank/DDBJ databases">
        <title>Comparative genomics and fermentation flavor characterization of five lactic acid bacteria reveal flavor biosynthesis metabolic pathways in fermented muskmelon puree.</title>
        <authorList>
            <person name="Yuan L."/>
            <person name="Li M."/>
            <person name="Xu X."/>
            <person name="Lao F."/>
            <person name="Wu J."/>
        </authorList>
    </citation>
    <scope>NUCLEOTIDE SEQUENCE</scope>
    <source>
        <strain evidence="6">Pa-2</strain>
    </source>
</reference>
<reference evidence="2 8" key="2">
    <citation type="submission" date="2020-06" db="EMBL/GenBank/DDBJ databases">
        <title>Draft genome sequence of Lactic acid bacteria from Okinawan-style tofu.</title>
        <authorList>
            <person name="Takara I."/>
            <person name="Ikematsu S."/>
        </authorList>
    </citation>
    <scope>NUCLEOTIDE SEQUENCE [LARGE SCALE GENOMIC DNA]</scope>
    <source>
        <strain evidence="8">lg38</strain>
        <strain evidence="2">Lg38</strain>
    </source>
</reference>
<evidence type="ECO:0000256" key="1">
    <source>
        <dbReference type="SAM" id="Phobius"/>
    </source>
</evidence>
<dbReference type="EMBL" id="CP118627">
    <property type="protein sequence ID" value="WEA14339.1"/>
    <property type="molecule type" value="Genomic_DNA"/>
</dbReference>
<name>A0A098CN81_9LACT</name>
<evidence type="ECO:0000313" key="3">
    <source>
        <dbReference type="EMBL" id="MDH7960177.1"/>
    </source>
</evidence>
<keyword evidence="1" id="KW-0472">Membrane</keyword>
<dbReference type="Proteomes" id="UP001217324">
    <property type="component" value="Chromosome"/>
</dbReference>